<proteinExistence type="predicted"/>
<dbReference type="PANTHER" id="PTHR35004">
    <property type="entry name" value="TRANSPOSASE RV3428C-RELATED"/>
    <property type="match status" value="1"/>
</dbReference>
<dbReference type="SUPFAM" id="SSF53098">
    <property type="entry name" value="Ribonuclease H-like"/>
    <property type="match status" value="1"/>
</dbReference>
<dbReference type="PANTHER" id="PTHR35004:SF7">
    <property type="entry name" value="INTEGRASE PROTEIN"/>
    <property type="match status" value="1"/>
</dbReference>
<protein>
    <submittedName>
        <fullName evidence="3">Integrase</fullName>
    </submittedName>
</protein>
<feature type="region of interest" description="Disordered" evidence="1">
    <location>
        <begin position="500"/>
        <end position="525"/>
    </location>
</feature>
<dbReference type="Gene3D" id="3.30.420.10">
    <property type="entry name" value="Ribonuclease H-like superfamily/Ribonuclease H"/>
    <property type="match status" value="1"/>
</dbReference>
<dbReference type="GO" id="GO:0015074">
    <property type="term" value="P:DNA integration"/>
    <property type="evidence" value="ECO:0007669"/>
    <property type="project" value="InterPro"/>
</dbReference>
<sequence length="593" mass="64955">MNAALTERLVYVARAARDAGHGKRGAIYDAACAELGMSRATLLRRLKEVSVTDKRKKRADAGRSALTRDEAALISATLREATRKNGKRLYSIADAVETLRANGFISAGRTDETTGEFFPLSEDAISRALRNYGLHPEQLDAPAPHTEVASLHPNHVWQIDASLCTLYYLSNGHKGLQVMDSAKFYKNKPANLARIASDRVWSYEITDHASGWIYVEYVTGAESGENLCSVLINAMQERGGADVLHGVPKILYLDPGSANTAGMTKNMCRSLGIDLIAHRPHNARATGQVEKARDIIERKLEPGLKFRPVHSLEELNALAAKWRSHFNATAVHSRHGKTRTDIWLKITAEQLKKAPSVEVCRELAVATPELRKVTPKLRVSFRGTEFDVSTVPGVLVGEKLMITRNPWRSDVAQVVLTGEDGHETFFLVEEVRKNEFGFAEGAAVFGESYKALPETPAQMAAKETEALVTGTDNAADAAAARKAKALPFGGRLDPYKHIDDTTLPAYMPKRGQASDVRGPRTEQRPMTHVEAAKALRDKFSADGLTWTPEHYRQLTAQYPDGVPEAALDEVMATLTTPARSSVISSVISIVNGN</sequence>
<evidence type="ECO:0000256" key="1">
    <source>
        <dbReference type="SAM" id="MobiDB-lite"/>
    </source>
</evidence>
<reference evidence="3" key="1">
    <citation type="submission" date="2018-07" db="EMBL/GenBank/DDBJ databases">
        <authorList>
            <consortium name="GenomeTrakr network: Whole genome sequencing for foodborne pathogen traceback"/>
        </authorList>
    </citation>
    <scope>NUCLEOTIDE SEQUENCE</scope>
    <source>
        <strain evidence="3">FSIS11811659</strain>
    </source>
</reference>
<dbReference type="InterPro" id="IPR001584">
    <property type="entry name" value="Integrase_cat-core"/>
</dbReference>
<accession>A0A603VY79</accession>
<name>A0A603VY79_SALMO</name>
<dbReference type="GO" id="GO:0003676">
    <property type="term" value="F:nucleic acid binding"/>
    <property type="evidence" value="ECO:0007669"/>
    <property type="project" value="InterPro"/>
</dbReference>
<dbReference type="PROSITE" id="PS50994">
    <property type="entry name" value="INTEGRASE"/>
    <property type="match status" value="1"/>
</dbReference>
<comment type="caution">
    <text evidence="3">The sequence shown here is derived from an EMBL/GenBank/DDBJ whole genome shotgun (WGS) entry which is preliminary data.</text>
</comment>
<dbReference type="InterPro" id="IPR036397">
    <property type="entry name" value="RNaseH_sf"/>
</dbReference>
<dbReference type="Pfam" id="PF00665">
    <property type="entry name" value="rve"/>
    <property type="match status" value="1"/>
</dbReference>
<organism evidence="3">
    <name type="scientific">Salmonella montevideo</name>
    <dbReference type="NCBI Taxonomy" id="115981"/>
    <lineage>
        <taxon>Bacteria</taxon>
        <taxon>Pseudomonadati</taxon>
        <taxon>Pseudomonadota</taxon>
        <taxon>Gammaproteobacteria</taxon>
        <taxon>Enterobacterales</taxon>
        <taxon>Enterobacteriaceae</taxon>
        <taxon>Salmonella</taxon>
    </lineage>
</organism>
<evidence type="ECO:0000259" key="2">
    <source>
        <dbReference type="PROSITE" id="PS50994"/>
    </source>
</evidence>
<dbReference type="InterPro" id="IPR012337">
    <property type="entry name" value="RNaseH-like_sf"/>
</dbReference>
<gene>
    <name evidence="3" type="ORF">DT992_24090</name>
</gene>
<dbReference type="AlphaFoldDB" id="A0A603VY79"/>
<feature type="domain" description="Integrase catalytic" evidence="2">
    <location>
        <begin position="149"/>
        <end position="347"/>
    </location>
</feature>
<dbReference type="EMBL" id="AAKSJB010000084">
    <property type="protein sequence ID" value="ECV2336065.1"/>
    <property type="molecule type" value="Genomic_DNA"/>
</dbReference>
<evidence type="ECO:0000313" key="3">
    <source>
        <dbReference type="EMBL" id="ECV2336065.1"/>
    </source>
</evidence>